<evidence type="ECO:0000256" key="2">
    <source>
        <dbReference type="ARBA" id="ARBA00014363"/>
    </source>
</evidence>
<dbReference type="GO" id="GO:0008408">
    <property type="term" value="F:3'-5' exonuclease activity"/>
    <property type="evidence" value="ECO:0007669"/>
    <property type="project" value="InterPro"/>
</dbReference>
<evidence type="ECO:0000313" key="10">
    <source>
        <dbReference type="Proteomes" id="UP000029228"/>
    </source>
</evidence>
<comment type="catalytic activity">
    <reaction evidence="7">
        <text>DNA(n) + a 2'-deoxyribonucleoside 5'-triphosphate = DNA(n+1) + diphosphate</text>
        <dbReference type="Rhea" id="RHEA:22508"/>
        <dbReference type="Rhea" id="RHEA-COMP:17339"/>
        <dbReference type="Rhea" id="RHEA-COMP:17340"/>
        <dbReference type="ChEBI" id="CHEBI:33019"/>
        <dbReference type="ChEBI" id="CHEBI:61560"/>
        <dbReference type="ChEBI" id="CHEBI:173112"/>
        <dbReference type="EC" id="2.7.7.7"/>
    </reaction>
</comment>
<evidence type="ECO:0000256" key="7">
    <source>
        <dbReference type="ARBA" id="ARBA00049244"/>
    </source>
</evidence>
<dbReference type="InterPro" id="IPR050238">
    <property type="entry name" value="DNA_Rep/Repair_Clamp_Loader"/>
</dbReference>
<dbReference type="InterPro" id="IPR015199">
    <property type="entry name" value="DNA_pol_III_delta_C"/>
</dbReference>
<dbReference type="Proteomes" id="UP000029228">
    <property type="component" value="Unassembled WGS sequence"/>
</dbReference>
<dbReference type="STRING" id="990268.JCM19235_1756"/>
<keyword evidence="3 9" id="KW-0808">Transferase</keyword>
<dbReference type="GO" id="GO:0003887">
    <property type="term" value="F:DNA-directed DNA polymerase activity"/>
    <property type="evidence" value="ECO:0007669"/>
    <property type="project" value="UniProtKB-KW"/>
</dbReference>
<evidence type="ECO:0000256" key="1">
    <source>
        <dbReference type="ARBA" id="ARBA00012417"/>
    </source>
</evidence>
<keyword evidence="10" id="KW-1185">Reference proteome</keyword>
<dbReference type="EC" id="2.7.7.7" evidence="1"/>
<evidence type="ECO:0000256" key="4">
    <source>
        <dbReference type="ARBA" id="ARBA00022695"/>
    </source>
</evidence>
<dbReference type="InterPro" id="IPR008921">
    <property type="entry name" value="DNA_pol3_clamp-load_cplx_C"/>
</dbReference>
<comment type="caution">
    <text evidence="9">The sequence shown here is derived from an EMBL/GenBank/DDBJ whole genome shotgun (WGS) entry which is preliminary data.</text>
</comment>
<evidence type="ECO:0000256" key="3">
    <source>
        <dbReference type="ARBA" id="ARBA00022679"/>
    </source>
</evidence>
<keyword evidence="4 9" id="KW-0548">Nucleotidyltransferase</keyword>
<dbReference type="InterPro" id="IPR004622">
    <property type="entry name" value="DNA_pol_HolB"/>
</dbReference>
<dbReference type="Pfam" id="PF13177">
    <property type="entry name" value="DNA_pol3_delta2"/>
    <property type="match status" value="1"/>
</dbReference>
<dbReference type="GO" id="GO:0009360">
    <property type="term" value="C:DNA polymerase III complex"/>
    <property type="evidence" value="ECO:0007669"/>
    <property type="project" value="InterPro"/>
</dbReference>
<proteinExistence type="predicted"/>
<dbReference type="SUPFAM" id="SSF48019">
    <property type="entry name" value="post-AAA+ oligomerization domain-like"/>
    <property type="match status" value="1"/>
</dbReference>
<dbReference type="Gene3D" id="3.40.50.300">
    <property type="entry name" value="P-loop containing nucleotide triphosphate hydrolases"/>
    <property type="match status" value="1"/>
</dbReference>
<keyword evidence="6" id="KW-0239">DNA-directed DNA polymerase</keyword>
<gene>
    <name evidence="9" type="ORF">JCM19235_1756</name>
</gene>
<dbReference type="Pfam" id="PF09115">
    <property type="entry name" value="DNApol3-delta_C"/>
    <property type="match status" value="1"/>
</dbReference>
<evidence type="ECO:0000256" key="6">
    <source>
        <dbReference type="ARBA" id="ARBA00022932"/>
    </source>
</evidence>
<evidence type="ECO:0000259" key="8">
    <source>
        <dbReference type="Pfam" id="PF09115"/>
    </source>
</evidence>
<keyword evidence="5" id="KW-0235">DNA replication</keyword>
<dbReference type="AlphaFoldDB" id="A0A090S2I2"/>
<dbReference type="PANTHER" id="PTHR11669">
    <property type="entry name" value="REPLICATION FACTOR C / DNA POLYMERASE III GAMMA-TAU SUBUNIT"/>
    <property type="match status" value="1"/>
</dbReference>
<dbReference type="InterPro" id="IPR027417">
    <property type="entry name" value="P-loop_NTPase"/>
</dbReference>
<dbReference type="NCBIfam" id="TIGR00678">
    <property type="entry name" value="holB"/>
    <property type="match status" value="1"/>
</dbReference>
<dbReference type="PANTHER" id="PTHR11669:SF8">
    <property type="entry name" value="DNA POLYMERASE III SUBUNIT DELTA"/>
    <property type="match status" value="1"/>
</dbReference>
<dbReference type="Gene3D" id="1.20.272.10">
    <property type="match status" value="1"/>
</dbReference>
<feature type="domain" description="DNA polymerase III delta subunit C-terminal" evidence="8">
    <location>
        <begin position="204"/>
        <end position="312"/>
    </location>
</feature>
<organism evidence="9 10">
    <name type="scientific">Vibrio maritimus</name>
    <dbReference type="NCBI Taxonomy" id="990268"/>
    <lineage>
        <taxon>Bacteria</taxon>
        <taxon>Pseudomonadati</taxon>
        <taxon>Pseudomonadota</taxon>
        <taxon>Gammaproteobacteria</taxon>
        <taxon>Vibrionales</taxon>
        <taxon>Vibrionaceae</taxon>
        <taxon>Vibrio</taxon>
    </lineage>
</organism>
<name>A0A090S2I2_9VIBR</name>
<dbReference type="GO" id="GO:0003677">
    <property type="term" value="F:DNA binding"/>
    <property type="evidence" value="ECO:0007669"/>
    <property type="project" value="InterPro"/>
</dbReference>
<dbReference type="SUPFAM" id="SSF52540">
    <property type="entry name" value="P-loop containing nucleoside triphosphate hydrolases"/>
    <property type="match status" value="1"/>
</dbReference>
<dbReference type="GO" id="GO:0006261">
    <property type="term" value="P:DNA-templated DNA replication"/>
    <property type="evidence" value="ECO:0007669"/>
    <property type="project" value="TreeGrafter"/>
</dbReference>
<evidence type="ECO:0000313" key="9">
    <source>
        <dbReference type="EMBL" id="GAL21930.1"/>
    </source>
</evidence>
<protein>
    <recommendedName>
        <fullName evidence="2">DNA polymerase III subunit delta'</fullName>
        <ecNumber evidence="1">2.7.7.7</ecNumber>
    </recommendedName>
</protein>
<sequence>MQADLWQKLKGNLERQHIPGAMLIQAKIGLGPEALVERYVAGLMCQNDASEPCGFCHACSLIASDSHPDVHFVEPEKDKKNLSVEQIRQANKWALESSQFGGYRLIILPQAERMNVSAANALLKTLEEPPSNCVFILTTEHAQRLLPTIRSRCEVWHLSAPSQAQSVDWVSAQLGKRISLRIAYLCQSEPLAIKSFVEQGREKELDTLLSAFLSAVTNRNADVTAFMNVFLKSDVTFDEQLSWLWLVLASAQKQSLGLDQGEMIPEAAQLASLYSYQSLFKQSESLAELKKQLSESSGLNAELLVTNWLYSFLTA</sequence>
<dbReference type="EMBL" id="BBMR01000010">
    <property type="protein sequence ID" value="GAL21930.1"/>
    <property type="molecule type" value="Genomic_DNA"/>
</dbReference>
<reference evidence="9 10" key="1">
    <citation type="submission" date="2014-09" db="EMBL/GenBank/DDBJ databases">
        <title>Vibrio maritimus JCM 19235. (C45) whole genome shotgun sequence.</title>
        <authorList>
            <person name="Sawabe T."/>
            <person name="Meirelles P."/>
            <person name="Nakanishi M."/>
            <person name="Sayaka M."/>
            <person name="Hattori M."/>
            <person name="Ohkuma M."/>
        </authorList>
    </citation>
    <scope>NUCLEOTIDE SEQUENCE [LARGE SCALE GENOMIC DNA]</scope>
    <source>
        <strain evidence="10">JCM19235</strain>
    </source>
</reference>
<evidence type="ECO:0000256" key="5">
    <source>
        <dbReference type="ARBA" id="ARBA00022705"/>
    </source>
</evidence>
<accession>A0A090S2I2</accession>